<proteinExistence type="predicted"/>
<dbReference type="Pfam" id="PF09907">
    <property type="entry name" value="HigB_toxin"/>
    <property type="match status" value="1"/>
</dbReference>
<dbReference type="KEGG" id="dal:Dalk_4291"/>
<dbReference type="GO" id="GO:0110001">
    <property type="term" value="C:toxin-antitoxin complex"/>
    <property type="evidence" value="ECO:0007669"/>
    <property type="project" value="InterPro"/>
</dbReference>
<dbReference type="EMBL" id="CP001322">
    <property type="protein sequence ID" value="ACL05971.1"/>
    <property type="molecule type" value="Genomic_DNA"/>
</dbReference>
<dbReference type="AlphaFoldDB" id="B8FMD3"/>
<dbReference type="HOGENOM" id="CLU_153067_3_0_7"/>
<protein>
    <recommendedName>
        <fullName evidence="3">Addiction module toxin, RelE/StbE family</fullName>
    </recommendedName>
</protein>
<keyword evidence="2" id="KW-1185">Reference proteome</keyword>
<evidence type="ECO:0000313" key="1">
    <source>
        <dbReference type="EMBL" id="ACL05971.1"/>
    </source>
</evidence>
<dbReference type="GO" id="GO:0004519">
    <property type="term" value="F:endonuclease activity"/>
    <property type="evidence" value="ECO:0007669"/>
    <property type="project" value="InterPro"/>
</dbReference>
<accession>B8FMD3</accession>
<reference evidence="1 2" key="1">
    <citation type="journal article" date="2012" name="Environ. Microbiol.">
        <title>The genome sequence of Desulfatibacillum alkenivorans AK-01: a blueprint for anaerobic alkane oxidation.</title>
        <authorList>
            <person name="Callaghan A.V."/>
            <person name="Morris B.E."/>
            <person name="Pereira I.A."/>
            <person name="McInerney M.J."/>
            <person name="Austin R.N."/>
            <person name="Groves J.T."/>
            <person name="Kukor J.J."/>
            <person name="Suflita J.M."/>
            <person name="Young L.Y."/>
            <person name="Zylstra G.J."/>
            <person name="Wawrik B."/>
        </authorList>
    </citation>
    <scope>NUCLEOTIDE SEQUENCE [LARGE SCALE GENOMIC DNA]</scope>
    <source>
        <strain evidence="1 2">AK-01</strain>
    </source>
</reference>
<sequence length="99" mass="11650">MHVISRRTLRVFYEQPGRQDAQKALDSWYYEARHASWSSSADIKAQYRSASILKSGRVVFNIAGNKYRLIVTINYEYQKVFVRFVGTHKQYDRINAETV</sequence>
<evidence type="ECO:0008006" key="3">
    <source>
        <dbReference type="Google" id="ProtNLM"/>
    </source>
</evidence>
<evidence type="ECO:0000313" key="2">
    <source>
        <dbReference type="Proteomes" id="UP000000739"/>
    </source>
</evidence>
<dbReference type="InterPro" id="IPR018669">
    <property type="entry name" value="Toxin_HigB"/>
</dbReference>
<dbReference type="Proteomes" id="UP000000739">
    <property type="component" value="Chromosome"/>
</dbReference>
<name>B8FMD3_DESAL</name>
<dbReference type="GO" id="GO:0003723">
    <property type="term" value="F:RNA binding"/>
    <property type="evidence" value="ECO:0007669"/>
    <property type="project" value="InterPro"/>
</dbReference>
<gene>
    <name evidence="1" type="ordered locus">Dalk_4291</name>
</gene>
<organism evidence="1 2">
    <name type="scientific">Desulfatibacillum aliphaticivorans</name>
    <dbReference type="NCBI Taxonomy" id="218208"/>
    <lineage>
        <taxon>Bacteria</taxon>
        <taxon>Pseudomonadati</taxon>
        <taxon>Thermodesulfobacteriota</taxon>
        <taxon>Desulfobacteria</taxon>
        <taxon>Desulfobacterales</taxon>
        <taxon>Desulfatibacillaceae</taxon>
        <taxon>Desulfatibacillum</taxon>
    </lineage>
</organism>
<dbReference type="eggNOG" id="COG4680">
    <property type="taxonomic scope" value="Bacteria"/>
</dbReference>